<dbReference type="CDD" id="cd16040">
    <property type="entry name" value="SPRY_PRY_SNTX"/>
    <property type="match status" value="1"/>
</dbReference>
<feature type="domain" description="RING-type" evidence="8">
    <location>
        <begin position="13"/>
        <end position="61"/>
    </location>
</feature>
<dbReference type="InterPro" id="IPR017907">
    <property type="entry name" value="Znf_RING_CS"/>
</dbReference>
<dbReference type="SUPFAM" id="SSF57850">
    <property type="entry name" value="RING/U-box"/>
    <property type="match status" value="1"/>
</dbReference>
<evidence type="ECO:0000256" key="6">
    <source>
        <dbReference type="PROSITE-ProRule" id="PRU00024"/>
    </source>
</evidence>
<dbReference type="PROSITE" id="PS50089">
    <property type="entry name" value="ZF_RING_2"/>
    <property type="match status" value="1"/>
</dbReference>
<dbReference type="Gene3D" id="3.30.160.60">
    <property type="entry name" value="Classic Zinc Finger"/>
    <property type="match status" value="1"/>
</dbReference>
<keyword evidence="7" id="KW-0175">Coiled coil</keyword>
<evidence type="ECO:0000259" key="8">
    <source>
        <dbReference type="PROSITE" id="PS50089"/>
    </source>
</evidence>
<evidence type="ECO:0000256" key="2">
    <source>
        <dbReference type="ARBA" id="ARBA00022723"/>
    </source>
</evidence>
<dbReference type="InterPro" id="IPR043136">
    <property type="entry name" value="B30.2/SPRY_sf"/>
</dbReference>
<sequence>MASKLWTKEEISCPVCLNTLTEPTTLPCGHNFCLDCIRKCWDESGSISSRSNAVSCCPYCRETFRLRPTLTKNSILEKMVEKLKTTLLDTSPGYPYDGPEDVVCDVCTLLGSRRKAKAVRACRECKLSYCQSHLRAHLDILLLQKHTLVGVVVKELQLEKLCPQHDKPLDMYCRLERRCICSLCAVEEHKSHQTVSAETERAKKQALLAVEQIKSNSKLQMKEELLTQLGEAAGSLKGFAQAAVEVSDMIFVELIHSLEKRRAEVRDSIKDREKTLAAQAARAETRLRQDITTLQRRNSDLEKLAQTQDSILFLQRWQPISLLPDREPSVISERHSFGAVMSIITEFKELLKDMNVDFLEKIKQAVANVDILESPVPMTKPQGRQVRRAHSECQPMPPVPLQKAWSISRDFTFGIPKTRPDFLHYAFQLTLDTDTAHRNLCFSDQNRKVTLVKSRGQSRTRSRLPKTFDFWEQVLCWEGLTGARYYWEADWRGKGVFIGVTYESIQRGGRGLACGLGYNVKSWSLQCSDTSYSAWHDNIETKITAKVSSPRIGVYLDHKAGTLSFYSISDSSMILLHSFLSEDFSEPLYPGFGVGVQSSLILCQLGRQRQLRT</sequence>
<dbReference type="InterPro" id="IPR001841">
    <property type="entry name" value="Znf_RING"/>
</dbReference>
<feature type="domain" description="B30.2/SPRY" evidence="10">
    <location>
        <begin position="409"/>
        <end position="610"/>
    </location>
</feature>
<dbReference type="SUPFAM" id="SSF57845">
    <property type="entry name" value="B-box zinc-binding domain"/>
    <property type="match status" value="1"/>
</dbReference>
<dbReference type="GeneID" id="109868961"/>
<dbReference type="Pfam" id="PF13445">
    <property type="entry name" value="zf-RING_UBOX"/>
    <property type="match status" value="1"/>
</dbReference>
<dbReference type="InterPro" id="IPR003877">
    <property type="entry name" value="SPRY_dom"/>
</dbReference>
<evidence type="ECO:0000313" key="11">
    <source>
        <dbReference type="Ensembl" id="ENSOKIP00005061374.1"/>
    </source>
</evidence>
<dbReference type="PROSITE" id="PS50188">
    <property type="entry name" value="B302_SPRY"/>
    <property type="match status" value="1"/>
</dbReference>
<accession>A0A8C7HNW6</accession>
<evidence type="ECO:0000313" key="12">
    <source>
        <dbReference type="Proteomes" id="UP000694557"/>
    </source>
</evidence>
<dbReference type="InterPro" id="IPR001870">
    <property type="entry name" value="B30.2/SPRY"/>
</dbReference>
<name>A0A8C7HNW6_ONCKI</name>
<organism evidence="11 12">
    <name type="scientific">Oncorhynchus kisutch</name>
    <name type="common">Coho salmon</name>
    <name type="synonym">Salmo kisutch</name>
    <dbReference type="NCBI Taxonomy" id="8019"/>
    <lineage>
        <taxon>Eukaryota</taxon>
        <taxon>Metazoa</taxon>
        <taxon>Chordata</taxon>
        <taxon>Craniata</taxon>
        <taxon>Vertebrata</taxon>
        <taxon>Euteleostomi</taxon>
        <taxon>Actinopterygii</taxon>
        <taxon>Neopterygii</taxon>
        <taxon>Teleostei</taxon>
        <taxon>Protacanthopterygii</taxon>
        <taxon>Salmoniformes</taxon>
        <taxon>Salmonidae</taxon>
        <taxon>Salmoninae</taxon>
        <taxon>Oncorhynchus</taxon>
    </lineage>
</organism>
<dbReference type="InterPro" id="IPR003879">
    <property type="entry name" value="Butyrophylin_SPRY"/>
</dbReference>
<evidence type="ECO:0000256" key="7">
    <source>
        <dbReference type="SAM" id="Coils"/>
    </source>
</evidence>
<protein>
    <submittedName>
        <fullName evidence="11">E3 ubiquitin-protein ligase TRIM16</fullName>
    </submittedName>
</protein>
<feature type="domain" description="B box-type" evidence="9">
    <location>
        <begin position="157"/>
        <end position="197"/>
    </location>
</feature>
<dbReference type="InterPro" id="IPR027370">
    <property type="entry name" value="Znf-RING_euk"/>
</dbReference>
<keyword evidence="4" id="KW-0862">Zinc</keyword>
<evidence type="ECO:0000256" key="3">
    <source>
        <dbReference type="ARBA" id="ARBA00022771"/>
    </source>
</evidence>
<dbReference type="Ensembl" id="ENSOKIT00005065227.1">
    <property type="protein sequence ID" value="ENSOKIP00005061374.1"/>
    <property type="gene ID" value="ENSOKIG00005026330.1"/>
</dbReference>
<dbReference type="SMART" id="SM00184">
    <property type="entry name" value="RING"/>
    <property type="match status" value="1"/>
</dbReference>
<dbReference type="CDD" id="cd16594">
    <property type="entry name" value="RING-HC_TRIM7-like_C-IV"/>
    <property type="match status" value="1"/>
</dbReference>
<dbReference type="Gene3D" id="4.10.830.40">
    <property type="match status" value="1"/>
</dbReference>
<dbReference type="CDD" id="cd19769">
    <property type="entry name" value="Bbox2_TRIM16-like"/>
    <property type="match status" value="1"/>
</dbReference>
<dbReference type="Pfam" id="PF13765">
    <property type="entry name" value="PRY"/>
    <property type="match status" value="1"/>
</dbReference>
<dbReference type="RefSeq" id="XP_020314335.1">
    <property type="nucleotide sequence ID" value="XM_020458746.2"/>
</dbReference>
<keyword evidence="3 6" id="KW-0863">Zinc-finger</keyword>
<dbReference type="Pfam" id="PF00622">
    <property type="entry name" value="SPRY"/>
    <property type="match status" value="1"/>
</dbReference>
<dbReference type="SMART" id="SM00449">
    <property type="entry name" value="SPRY"/>
    <property type="match status" value="1"/>
</dbReference>
<keyword evidence="2" id="KW-0479">Metal-binding</keyword>
<dbReference type="Proteomes" id="UP000694557">
    <property type="component" value="Unassembled WGS sequence"/>
</dbReference>
<dbReference type="GeneTree" id="ENSGT01150000286950"/>
<dbReference type="AlphaFoldDB" id="A0A8C7HNW6"/>
<dbReference type="InterPro" id="IPR000315">
    <property type="entry name" value="Znf_B-box"/>
</dbReference>
<dbReference type="KEGG" id="oki:109868961"/>
<feature type="coiled-coil region" evidence="7">
    <location>
        <begin position="255"/>
        <end position="304"/>
    </location>
</feature>
<evidence type="ECO:0000256" key="5">
    <source>
        <dbReference type="ARBA" id="ARBA00022859"/>
    </source>
</evidence>
<dbReference type="PANTHER" id="PTHR25465">
    <property type="entry name" value="B-BOX DOMAIN CONTAINING"/>
    <property type="match status" value="1"/>
</dbReference>
<dbReference type="GO" id="GO:0045087">
    <property type="term" value="P:innate immune response"/>
    <property type="evidence" value="ECO:0007669"/>
    <property type="project" value="UniProtKB-KW"/>
</dbReference>
<evidence type="ECO:0000256" key="1">
    <source>
        <dbReference type="ARBA" id="ARBA00022588"/>
    </source>
</evidence>
<dbReference type="Gene3D" id="3.30.40.10">
    <property type="entry name" value="Zinc/RING finger domain, C3HC4 (zinc finger)"/>
    <property type="match status" value="1"/>
</dbReference>
<keyword evidence="1" id="KW-0399">Innate immunity</keyword>
<proteinExistence type="predicted"/>
<dbReference type="GO" id="GO:0008270">
    <property type="term" value="F:zinc ion binding"/>
    <property type="evidence" value="ECO:0007669"/>
    <property type="project" value="UniProtKB-KW"/>
</dbReference>
<dbReference type="PRINTS" id="PR01407">
    <property type="entry name" value="BUTYPHLNCDUF"/>
</dbReference>
<dbReference type="InterPro" id="IPR013320">
    <property type="entry name" value="ConA-like_dom_sf"/>
</dbReference>
<keyword evidence="12" id="KW-1185">Reference proteome</keyword>
<reference evidence="11" key="1">
    <citation type="submission" date="2025-08" db="UniProtKB">
        <authorList>
            <consortium name="Ensembl"/>
        </authorList>
    </citation>
    <scope>IDENTIFICATION</scope>
</reference>
<dbReference type="SMART" id="SM00589">
    <property type="entry name" value="PRY"/>
    <property type="match status" value="1"/>
</dbReference>
<dbReference type="InterPro" id="IPR006574">
    <property type="entry name" value="PRY"/>
</dbReference>
<keyword evidence="5" id="KW-0391">Immunity</keyword>
<dbReference type="Gene3D" id="2.60.120.920">
    <property type="match status" value="1"/>
</dbReference>
<dbReference type="Pfam" id="PF00643">
    <property type="entry name" value="zf-B_box"/>
    <property type="match status" value="1"/>
</dbReference>
<dbReference type="PROSITE" id="PS00518">
    <property type="entry name" value="ZF_RING_1"/>
    <property type="match status" value="1"/>
</dbReference>
<dbReference type="InterPro" id="IPR013083">
    <property type="entry name" value="Znf_RING/FYVE/PHD"/>
</dbReference>
<evidence type="ECO:0000259" key="10">
    <source>
        <dbReference type="PROSITE" id="PS50188"/>
    </source>
</evidence>
<dbReference type="SMART" id="SM00336">
    <property type="entry name" value="BBOX"/>
    <property type="match status" value="1"/>
</dbReference>
<dbReference type="PROSITE" id="PS50119">
    <property type="entry name" value="ZF_BBOX"/>
    <property type="match status" value="1"/>
</dbReference>
<reference evidence="11" key="2">
    <citation type="submission" date="2025-09" db="UniProtKB">
        <authorList>
            <consortium name="Ensembl"/>
        </authorList>
    </citation>
    <scope>IDENTIFICATION</scope>
</reference>
<dbReference type="PANTHER" id="PTHR25465:SF5">
    <property type="entry name" value="E3 UBIQUITIN_ISG15 LIGASE TRIM25-RELATED"/>
    <property type="match status" value="1"/>
</dbReference>
<evidence type="ECO:0000256" key="4">
    <source>
        <dbReference type="ARBA" id="ARBA00022833"/>
    </source>
</evidence>
<dbReference type="SUPFAM" id="SSF49899">
    <property type="entry name" value="Concanavalin A-like lectins/glucanases"/>
    <property type="match status" value="1"/>
</dbReference>
<dbReference type="InterPro" id="IPR051051">
    <property type="entry name" value="E3_ubiq-ligase_TRIM/RNF"/>
</dbReference>
<evidence type="ECO:0000259" key="9">
    <source>
        <dbReference type="PROSITE" id="PS50119"/>
    </source>
</evidence>
<dbReference type="InterPro" id="IPR058030">
    <property type="entry name" value="TRIM8/14/16/25/29/45/65_CC"/>
</dbReference>
<gene>
    <name evidence="11" type="primary">LOC109868961</name>
</gene>
<dbReference type="GO" id="GO:0005737">
    <property type="term" value="C:cytoplasm"/>
    <property type="evidence" value="ECO:0007669"/>
    <property type="project" value="UniProtKB-ARBA"/>
</dbReference>
<dbReference type="Pfam" id="PF25600">
    <property type="entry name" value="TRIM_CC"/>
    <property type="match status" value="1"/>
</dbReference>